<gene>
    <name evidence="2" type="ORF">SFC79_02760</name>
</gene>
<feature type="domain" description="PKD" evidence="1">
    <location>
        <begin position="86"/>
        <end position="130"/>
    </location>
</feature>
<evidence type="ECO:0000259" key="1">
    <source>
        <dbReference type="PROSITE" id="PS50093"/>
    </source>
</evidence>
<evidence type="ECO:0000313" key="3">
    <source>
        <dbReference type="Proteomes" id="UP001291999"/>
    </source>
</evidence>
<dbReference type="InterPro" id="IPR013783">
    <property type="entry name" value="Ig-like_fold"/>
</dbReference>
<dbReference type="RefSeq" id="WP_322423129.1">
    <property type="nucleotide sequence ID" value="NZ_JAXQPW010000001.1"/>
</dbReference>
<evidence type="ECO:0000313" key="2">
    <source>
        <dbReference type="EMBL" id="MDZ5660674.1"/>
    </source>
</evidence>
<name>A0ABU5K6S5_9ACTN</name>
<dbReference type="PROSITE" id="PS50093">
    <property type="entry name" value="PKD"/>
    <property type="match status" value="1"/>
</dbReference>
<organism evidence="2 3">
    <name type="scientific">Nocardioides renjunii</name>
    <dbReference type="NCBI Taxonomy" id="3095075"/>
    <lineage>
        <taxon>Bacteria</taxon>
        <taxon>Bacillati</taxon>
        <taxon>Actinomycetota</taxon>
        <taxon>Actinomycetes</taxon>
        <taxon>Propionibacteriales</taxon>
        <taxon>Nocardioidaceae</taxon>
        <taxon>Nocardioides</taxon>
    </lineage>
</organism>
<dbReference type="InterPro" id="IPR000601">
    <property type="entry name" value="PKD_dom"/>
</dbReference>
<reference evidence="2 3" key="1">
    <citation type="submission" date="2023-11" db="EMBL/GenBank/DDBJ databases">
        <title>Novel species in genus Nocardioides.</title>
        <authorList>
            <person name="Zhou H."/>
        </authorList>
    </citation>
    <scope>NUCLEOTIDE SEQUENCE [LARGE SCALE GENOMIC DNA]</scope>
    <source>
        <strain evidence="2 3">S-58</strain>
    </source>
</reference>
<proteinExistence type="predicted"/>
<keyword evidence="3" id="KW-1185">Reference proteome</keyword>
<sequence>MHDVYMDGTDVGDVCVPAEEVDEVNITQLIIREFKSIKWPASRLVVQPPGGKTLVNFETNFYTLDNAAITQVRTIAQQGVSIRAVPTSYTFQFGDGSSTTTASPGRPHPDLDVTHVYTQKATVAVSLDTTYTGEYRIGDGDWVAIPETLTVAGAASDLQIVEALPQLVLR</sequence>
<dbReference type="Proteomes" id="UP001291999">
    <property type="component" value="Unassembled WGS sequence"/>
</dbReference>
<accession>A0ABU5K6S5</accession>
<comment type="caution">
    <text evidence="2">The sequence shown here is derived from an EMBL/GenBank/DDBJ whole genome shotgun (WGS) entry which is preliminary data.</text>
</comment>
<protein>
    <recommendedName>
        <fullName evidence="1">PKD domain-containing protein</fullName>
    </recommendedName>
</protein>
<dbReference type="Gene3D" id="2.60.40.10">
    <property type="entry name" value="Immunoglobulins"/>
    <property type="match status" value="1"/>
</dbReference>
<dbReference type="EMBL" id="JAXQPW010000001">
    <property type="protein sequence ID" value="MDZ5660674.1"/>
    <property type="molecule type" value="Genomic_DNA"/>
</dbReference>